<feature type="compositionally biased region" description="Polar residues" evidence="5">
    <location>
        <begin position="612"/>
        <end position="647"/>
    </location>
</feature>
<dbReference type="Gene3D" id="1.25.40.20">
    <property type="entry name" value="Ankyrin repeat-containing domain"/>
    <property type="match status" value="2"/>
</dbReference>
<feature type="repeat" description="ANK" evidence="3">
    <location>
        <begin position="132"/>
        <end position="164"/>
    </location>
</feature>
<feature type="region of interest" description="Disordered" evidence="5">
    <location>
        <begin position="557"/>
        <end position="695"/>
    </location>
</feature>
<keyword evidence="2 3" id="KW-0040">ANK repeat</keyword>
<accession>A8NUZ5</accession>
<dbReference type="VEuPathDB" id="FungiDB:CC1G_10064"/>
<dbReference type="InParanoid" id="A8NUZ5"/>
<evidence type="ECO:0000256" key="4">
    <source>
        <dbReference type="SAM" id="Coils"/>
    </source>
</evidence>
<dbReference type="InterPro" id="IPR002110">
    <property type="entry name" value="Ankyrin_rpt"/>
</dbReference>
<dbReference type="Proteomes" id="UP000001861">
    <property type="component" value="Unassembled WGS sequence"/>
</dbReference>
<dbReference type="EMBL" id="AACS02000004">
    <property type="protein sequence ID" value="EAU85278.2"/>
    <property type="molecule type" value="Genomic_DNA"/>
</dbReference>
<gene>
    <name evidence="6" type="ORF">CC1G_10064</name>
</gene>
<dbReference type="SUPFAM" id="SSF48403">
    <property type="entry name" value="Ankyrin repeat"/>
    <property type="match status" value="2"/>
</dbReference>
<dbReference type="PROSITE" id="PS50088">
    <property type="entry name" value="ANK_REPEAT"/>
    <property type="match status" value="3"/>
</dbReference>
<evidence type="ECO:0000256" key="3">
    <source>
        <dbReference type="PROSITE-ProRule" id="PRU00023"/>
    </source>
</evidence>
<evidence type="ECO:0000256" key="1">
    <source>
        <dbReference type="ARBA" id="ARBA00022737"/>
    </source>
</evidence>
<comment type="caution">
    <text evidence="6">The sequence shown here is derived from an EMBL/GenBank/DDBJ whole genome shotgun (WGS) entry which is preliminary data.</text>
</comment>
<feature type="compositionally biased region" description="Basic and acidic residues" evidence="5">
    <location>
        <begin position="669"/>
        <end position="695"/>
    </location>
</feature>
<dbReference type="PANTHER" id="PTHR24198:SF165">
    <property type="entry name" value="ANKYRIN REPEAT-CONTAINING PROTEIN-RELATED"/>
    <property type="match status" value="1"/>
</dbReference>
<dbReference type="OrthoDB" id="539213at2759"/>
<evidence type="ECO:0000313" key="6">
    <source>
        <dbReference type="EMBL" id="EAU85278.2"/>
    </source>
</evidence>
<name>A8NUZ5_COPC7</name>
<dbReference type="HOGENOM" id="CLU_013983_0_0_1"/>
<dbReference type="eggNOG" id="KOG0504">
    <property type="taxonomic scope" value="Eukaryota"/>
</dbReference>
<dbReference type="Pfam" id="PF12796">
    <property type="entry name" value="Ank_2"/>
    <property type="match status" value="1"/>
</dbReference>
<dbReference type="Pfam" id="PF13637">
    <property type="entry name" value="Ank_4"/>
    <property type="match status" value="1"/>
</dbReference>
<feature type="compositionally biased region" description="Polar residues" evidence="5">
    <location>
        <begin position="581"/>
        <end position="591"/>
    </location>
</feature>
<evidence type="ECO:0000256" key="5">
    <source>
        <dbReference type="SAM" id="MobiDB-lite"/>
    </source>
</evidence>
<dbReference type="KEGG" id="cci:CC1G_10064"/>
<feature type="compositionally biased region" description="Basic and acidic residues" evidence="5">
    <location>
        <begin position="651"/>
        <end position="661"/>
    </location>
</feature>
<feature type="repeat" description="ANK" evidence="3">
    <location>
        <begin position="96"/>
        <end position="128"/>
    </location>
</feature>
<feature type="coiled-coil region" evidence="4">
    <location>
        <begin position="515"/>
        <end position="549"/>
    </location>
</feature>
<dbReference type="OMA" id="RHRWRES"/>
<proteinExistence type="predicted"/>
<dbReference type="PROSITE" id="PS50297">
    <property type="entry name" value="ANK_REP_REGION"/>
    <property type="match status" value="2"/>
</dbReference>
<keyword evidence="7" id="KW-1185">Reference proteome</keyword>
<dbReference type="InterPro" id="IPR036770">
    <property type="entry name" value="Ankyrin_rpt-contain_sf"/>
</dbReference>
<evidence type="ECO:0000256" key="2">
    <source>
        <dbReference type="ARBA" id="ARBA00023043"/>
    </source>
</evidence>
<dbReference type="GeneID" id="6013116"/>
<feature type="repeat" description="ANK" evidence="3">
    <location>
        <begin position="8"/>
        <end position="40"/>
    </location>
</feature>
<keyword evidence="1" id="KW-0677">Repeat</keyword>
<organism evidence="6 7">
    <name type="scientific">Coprinopsis cinerea (strain Okayama-7 / 130 / ATCC MYA-4618 / FGSC 9003)</name>
    <name type="common">Inky cap fungus</name>
    <name type="synonym">Hormographiella aspergillata</name>
    <dbReference type="NCBI Taxonomy" id="240176"/>
    <lineage>
        <taxon>Eukaryota</taxon>
        <taxon>Fungi</taxon>
        <taxon>Dikarya</taxon>
        <taxon>Basidiomycota</taxon>
        <taxon>Agaricomycotina</taxon>
        <taxon>Agaricomycetes</taxon>
        <taxon>Agaricomycetidae</taxon>
        <taxon>Agaricales</taxon>
        <taxon>Agaricineae</taxon>
        <taxon>Psathyrellaceae</taxon>
        <taxon>Coprinopsis</taxon>
    </lineage>
</organism>
<sequence>MNTGAHPYEWSALHRAAAAGDDDGVRYALRSGADVNALDSAGKTALMCAIAGENWQSVDPADSSFLTPDRISTIRTLLNHPKISLWSLNAPHASMNGVVPLGMAAWLNLPRVVRLLLEESADAVSVDAMDSHGATALMYAARDGNLEVVQILLCHGARPDFRDSNYRTSIQFALPHARILWLCEVVLRRHRWREASSADRSQSPISEHILQLSALSLPSCNDLEPPQPAIFNPQAMSRLLTTLVSSIRSGDLDFLHSLLFSPAVPASSPASLYPMSVPILVNFPDSKGWSLIHHAVSLPRPSIDVIDSLYCAGADTALFTAHEQWTPLHILARSATVTPGQHDDAASLYQLVVHLIRDLRAPLSARDKDDETCIHIAAEHGQSLELLTYLLECDKSGTVRQLKNSRGLTPLQVAKPEFLAAFGPDIGILQLITPSLAGMSVTSNDSLATLSDSIDPDSVQDATSSTSSVCSPSQIDATLTSQLLITNLRLSSPDGHHVNEPGHLRKLESILADSRQNQQRLVQYFRDRIKEAETELQELKKNAQRVDFLRETVATAASEKLSSKGIQPLPPKVYHRDSEDSQSTAVSQGSSRDFLLLPSPVSHQAPPRLRINTKTLNGRPSVPTFSSLFQQSESPSPFISPYSSKDNSPLDEDHKVYRDSRLAMFGRRSTPDLRQSKSDSPKKKKKELEQAKGEKGLSGTMRFKAWLKKMVHHEDLTRSQLAADTQKPDPAPLPTIQVSIAEDIDRWDPAIDTALRTSMVVLEAAERDLCNIHLCLNSAEQFIGLANHSVNKVERAMKRAFKLRQQMITKLRSSKPGSRWYNGDIIGPNHSPSSSLFPPPSPIHLRPSIASISSISTQSSVASAAATITEHDDEDTRVIRRLLLRKIEAQSSGAWEELEKALSWLRIVKEVVRGVKRRAYL</sequence>
<dbReference type="AlphaFoldDB" id="A8NUZ5"/>
<evidence type="ECO:0000313" key="7">
    <source>
        <dbReference type="Proteomes" id="UP000001861"/>
    </source>
</evidence>
<dbReference type="PANTHER" id="PTHR24198">
    <property type="entry name" value="ANKYRIN REPEAT AND PROTEIN KINASE DOMAIN-CONTAINING PROTEIN"/>
    <property type="match status" value="1"/>
</dbReference>
<dbReference type="RefSeq" id="XP_001836570.2">
    <property type="nucleotide sequence ID" value="XM_001836518.2"/>
</dbReference>
<dbReference type="SMART" id="SM00248">
    <property type="entry name" value="ANK"/>
    <property type="match status" value="7"/>
</dbReference>
<reference evidence="6 7" key="1">
    <citation type="journal article" date="2010" name="Proc. Natl. Acad. Sci. U.S.A.">
        <title>Insights into evolution of multicellular fungi from the assembled chromosomes of the mushroom Coprinopsis cinerea (Coprinus cinereus).</title>
        <authorList>
            <person name="Stajich J.E."/>
            <person name="Wilke S.K."/>
            <person name="Ahren D."/>
            <person name="Au C.H."/>
            <person name="Birren B.W."/>
            <person name="Borodovsky M."/>
            <person name="Burns C."/>
            <person name="Canback B."/>
            <person name="Casselton L.A."/>
            <person name="Cheng C.K."/>
            <person name="Deng J."/>
            <person name="Dietrich F.S."/>
            <person name="Fargo D.C."/>
            <person name="Farman M.L."/>
            <person name="Gathman A.C."/>
            <person name="Goldberg J."/>
            <person name="Guigo R."/>
            <person name="Hoegger P.J."/>
            <person name="Hooker J.B."/>
            <person name="Huggins A."/>
            <person name="James T.Y."/>
            <person name="Kamada T."/>
            <person name="Kilaru S."/>
            <person name="Kodira C."/>
            <person name="Kues U."/>
            <person name="Kupfer D."/>
            <person name="Kwan H.S."/>
            <person name="Lomsadze A."/>
            <person name="Li W."/>
            <person name="Lilly W.W."/>
            <person name="Ma L.J."/>
            <person name="Mackey A.J."/>
            <person name="Manning G."/>
            <person name="Martin F."/>
            <person name="Muraguchi H."/>
            <person name="Natvig D.O."/>
            <person name="Palmerini H."/>
            <person name="Ramesh M.A."/>
            <person name="Rehmeyer C.J."/>
            <person name="Roe B.A."/>
            <person name="Shenoy N."/>
            <person name="Stanke M."/>
            <person name="Ter-Hovhannisyan V."/>
            <person name="Tunlid A."/>
            <person name="Velagapudi R."/>
            <person name="Vision T.J."/>
            <person name="Zeng Q."/>
            <person name="Zolan M.E."/>
            <person name="Pukkila P.J."/>
        </authorList>
    </citation>
    <scope>NUCLEOTIDE SEQUENCE [LARGE SCALE GENOMIC DNA]</scope>
    <source>
        <strain evidence="7">Okayama-7 / 130 / ATCC MYA-4618 / FGSC 9003</strain>
    </source>
</reference>
<protein>
    <submittedName>
        <fullName evidence="6">Uncharacterized protein</fullName>
    </submittedName>
</protein>
<keyword evidence="4" id="KW-0175">Coiled coil</keyword>